<dbReference type="PANTHER" id="PTHR34612:SF2">
    <property type="entry name" value="GLYCOSIDE HYDROLASE 131 CATALYTIC N-TERMINAL DOMAIN-CONTAINING PROTEIN"/>
    <property type="match status" value="1"/>
</dbReference>
<evidence type="ECO:0000259" key="3">
    <source>
        <dbReference type="Pfam" id="PF18271"/>
    </source>
</evidence>
<feature type="signal peptide" evidence="2">
    <location>
        <begin position="1"/>
        <end position="18"/>
    </location>
</feature>
<dbReference type="Pfam" id="PF18271">
    <property type="entry name" value="GH131_N"/>
    <property type="match status" value="1"/>
</dbReference>
<feature type="chain" id="PRO_5033845975" description="Glycoside hydrolase 131 catalytic N-terminal domain-containing protein" evidence="2">
    <location>
        <begin position="19"/>
        <end position="354"/>
    </location>
</feature>
<evidence type="ECO:0000256" key="1">
    <source>
        <dbReference type="SAM" id="MobiDB-lite"/>
    </source>
</evidence>
<keyword evidence="6" id="KW-1185">Reference proteome</keyword>
<dbReference type="AlphaFoldDB" id="A0A5B0MRV6"/>
<feature type="compositionally biased region" description="Polar residues" evidence="1">
    <location>
        <begin position="28"/>
        <end position="38"/>
    </location>
</feature>
<protein>
    <recommendedName>
        <fullName evidence="3">Glycoside hydrolase 131 catalytic N-terminal domain-containing protein</fullName>
    </recommendedName>
</protein>
<evidence type="ECO:0000313" key="5">
    <source>
        <dbReference type="EMBL" id="KAA1100836.1"/>
    </source>
</evidence>
<dbReference type="InterPro" id="IPR041524">
    <property type="entry name" value="GH131_N"/>
</dbReference>
<evidence type="ECO:0000256" key="2">
    <source>
        <dbReference type="SAM" id="SignalP"/>
    </source>
</evidence>
<reference evidence="6 7" key="1">
    <citation type="submission" date="2019-05" db="EMBL/GenBank/DDBJ databases">
        <title>Emergence of the Ug99 lineage of the wheat stem rust pathogen through somatic hybridization.</title>
        <authorList>
            <person name="Li F."/>
            <person name="Upadhyaya N.M."/>
            <person name="Sperschneider J."/>
            <person name="Matny O."/>
            <person name="Nguyen-Phuc H."/>
            <person name="Mago R."/>
            <person name="Raley C."/>
            <person name="Miller M.E."/>
            <person name="Silverstein K.A.T."/>
            <person name="Henningsen E."/>
            <person name="Hirsch C.D."/>
            <person name="Visser B."/>
            <person name="Pretorius Z.A."/>
            <person name="Steffenson B.J."/>
            <person name="Schwessinger B."/>
            <person name="Dodds P.N."/>
            <person name="Figueroa M."/>
        </authorList>
    </citation>
    <scope>NUCLEOTIDE SEQUENCE [LARGE SCALE GENOMIC DNA]</scope>
    <source>
        <strain evidence="4">21-0</strain>
        <strain evidence="5 7">Ug99</strain>
    </source>
</reference>
<evidence type="ECO:0000313" key="7">
    <source>
        <dbReference type="Proteomes" id="UP000325313"/>
    </source>
</evidence>
<gene>
    <name evidence="4" type="ORF">PGT21_021062</name>
    <name evidence="5" type="ORF">PGTUg99_030279</name>
</gene>
<sequence>MQLAILMAIFLFASLSVAEDVNPGGGTTNEAKSTTTNSGSGGDAKPNGSGGDTKPTGSGGDTKRIFDFKLTDDMKTADLDNPSSALSKLIAFIVKGAGKASEYVSILHPRKSPSEIQLKIRDDSIFIPGGNSANAQHGFRRTDVNPAIDKTTTLTGITTWYQTIRLDSKAPLVLTHGYLFASIEVPSGDHIFDIFGGSDFDAQNTDHKPSSNSETIRVRDFKTKTLLSLPLKYDQNYNFAVTVDWDANTLTVYSSIGAEPLKMAGGPMPNDAKAMSPEFKQKGEYHIQLIKFPLADSKDPVDKRSDTPHFGFQEPIKKEHVFFSNVFATSGKEIEQPKFSVSKKGKKPKACKRS</sequence>
<name>A0A5B0MRV6_PUCGR</name>
<dbReference type="EMBL" id="VSWC01000132">
    <property type="protein sequence ID" value="KAA1079695.1"/>
    <property type="molecule type" value="Genomic_DNA"/>
</dbReference>
<dbReference type="PANTHER" id="PTHR34612">
    <property type="entry name" value="GH131_N DOMAIN-CONTAINING PROTEIN"/>
    <property type="match status" value="1"/>
</dbReference>
<evidence type="ECO:0000313" key="6">
    <source>
        <dbReference type="Proteomes" id="UP000324748"/>
    </source>
</evidence>
<dbReference type="Proteomes" id="UP000325313">
    <property type="component" value="Unassembled WGS sequence"/>
</dbReference>
<organism evidence="4 6">
    <name type="scientific">Puccinia graminis f. sp. tritici</name>
    <dbReference type="NCBI Taxonomy" id="56615"/>
    <lineage>
        <taxon>Eukaryota</taxon>
        <taxon>Fungi</taxon>
        <taxon>Dikarya</taxon>
        <taxon>Basidiomycota</taxon>
        <taxon>Pucciniomycotina</taxon>
        <taxon>Pucciniomycetes</taxon>
        <taxon>Pucciniales</taxon>
        <taxon>Pucciniaceae</taxon>
        <taxon>Puccinia</taxon>
    </lineage>
</organism>
<proteinExistence type="predicted"/>
<dbReference type="OrthoDB" id="5283326at2759"/>
<dbReference type="Gene3D" id="2.60.120.1160">
    <property type="match status" value="1"/>
</dbReference>
<accession>A0A5B0MRV6</accession>
<feature type="region of interest" description="Disordered" evidence="1">
    <location>
        <begin position="22"/>
        <end position="62"/>
    </location>
</feature>
<comment type="caution">
    <text evidence="4">The sequence shown here is derived from an EMBL/GenBank/DDBJ whole genome shotgun (WGS) entry which is preliminary data.</text>
</comment>
<dbReference type="EMBL" id="VDEP01000339">
    <property type="protein sequence ID" value="KAA1100836.1"/>
    <property type="molecule type" value="Genomic_DNA"/>
</dbReference>
<feature type="domain" description="Glycoside hydrolase 131 catalytic N-terminal" evidence="3">
    <location>
        <begin position="65"/>
        <end position="330"/>
    </location>
</feature>
<evidence type="ECO:0000313" key="4">
    <source>
        <dbReference type="EMBL" id="KAA1079695.1"/>
    </source>
</evidence>
<keyword evidence="2" id="KW-0732">Signal</keyword>
<dbReference type="Proteomes" id="UP000324748">
    <property type="component" value="Unassembled WGS sequence"/>
</dbReference>